<reference evidence="1 2" key="1">
    <citation type="submission" date="2024-03" db="EMBL/GenBank/DDBJ databases">
        <title>Novel species of the genus Variovorax.</title>
        <authorList>
            <person name="Liu Q."/>
            <person name="Xin Y.-H."/>
        </authorList>
    </citation>
    <scope>NUCLEOTIDE SEQUENCE [LARGE SCALE GENOMIC DNA]</scope>
    <source>
        <strain evidence="1 2">KACC 18900</strain>
    </source>
</reference>
<accession>A0ABU8WQ79</accession>
<proteinExistence type="predicted"/>
<dbReference type="EMBL" id="JBBKZT010000011">
    <property type="protein sequence ID" value="MEJ8849675.1"/>
    <property type="molecule type" value="Genomic_DNA"/>
</dbReference>
<dbReference type="RefSeq" id="WP_340344797.1">
    <property type="nucleotide sequence ID" value="NZ_JBBKZT010000011.1"/>
</dbReference>
<comment type="caution">
    <text evidence="1">The sequence shown here is derived from an EMBL/GenBank/DDBJ whole genome shotgun (WGS) entry which is preliminary data.</text>
</comment>
<sequence>MQSEIPALLKNPDARVVGVSVEDLNRLKVDLVASGTVADVAAADKVVLDYITSVSVQQTGNLKVAMDVNGTVRDVGSSEYFDKLGLQELGKTLPPELAGNYVSTLQIPQTAANEVAL</sequence>
<name>A0ABU8WQ79_9BURK</name>
<gene>
    <name evidence="1" type="ORF">WKW82_23720</name>
</gene>
<evidence type="ECO:0000313" key="2">
    <source>
        <dbReference type="Proteomes" id="UP001385892"/>
    </source>
</evidence>
<dbReference type="Proteomes" id="UP001385892">
    <property type="component" value="Unassembled WGS sequence"/>
</dbReference>
<organism evidence="1 2">
    <name type="scientific">Variovorax rhizosphaerae</name>
    <dbReference type="NCBI Taxonomy" id="1836200"/>
    <lineage>
        <taxon>Bacteria</taxon>
        <taxon>Pseudomonadati</taxon>
        <taxon>Pseudomonadota</taxon>
        <taxon>Betaproteobacteria</taxon>
        <taxon>Burkholderiales</taxon>
        <taxon>Comamonadaceae</taxon>
        <taxon>Variovorax</taxon>
    </lineage>
</organism>
<evidence type="ECO:0000313" key="1">
    <source>
        <dbReference type="EMBL" id="MEJ8849675.1"/>
    </source>
</evidence>
<protein>
    <submittedName>
        <fullName evidence="1">Uncharacterized protein</fullName>
    </submittedName>
</protein>
<keyword evidence="2" id="KW-1185">Reference proteome</keyword>